<gene>
    <name evidence="2" type="ORF">CBM15_13340</name>
</gene>
<keyword evidence="3" id="KW-1185">Reference proteome</keyword>
<sequence>MSNMDFKRNYAKASGKQSANKLEVNQNRKNSKQEEFVSELDFIFNAAPAKESNVPAKRNKTGMNEPESERTAWN</sequence>
<accession>A0ABX3ZG60</accession>
<dbReference type="Proteomes" id="UP000196594">
    <property type="component" value="Unassembled WGS sequence"/>
</dbReference>
<protein>
    <submittedName>
        <fullName evidence="2">Uncharacterized protein</fullName>
    </submittedName>
</protein>
<organism evidence="2 3">
    <name type="scientific">Solibacillus kalamii</name>
    <dbReference type="NCBI Taxonomy" id="1748298"/>
    <lineage>
        <taxon>Bacteria</taxon>
        <taxon>Bacillati</taxon>
        <taxon>Bacillota</taxon>
        <taxon>Bacilli</taxon>
        <taxon>Bacillales</taxon>
        <taxon>Caryophanaceae</taxon>
        <taxon>Solibacillus</taxon>
    </lineage>
</organism>
<feature type="compositionally biased region" description="Polar residues" evidence="1">
    <location>
        <begin position="15"/>
        <end position="28"/>
    </location>
</feature>
<evidence type="ECO:0000313" key="3">
    <source>
        <dbReference type="Proteomes" id="UP000196594"/>
    </source>
</evidence>
<dbReference type="RefSeq" id="WP_087617892.1">
    <property type="nucleotide sequence ID" value="NZ_JAFBEY010000007.1"/>
</dbReference>
<proteinExistence type="predicted"/>
<name>A0ABX3ZG60_9BACL</name>
<dbReference type="EMBL" id="NHNT01000009">
    <property type="protein sequence ID" value="OUZ38385.1"/>
    <property type="molecule type" value="Genomic_DNA"/>
</dbReference>
<feature type="region of interest" description="Disordered" evidence="1">
    <location>
        <begin position="47"/>
        <end position="74"/>
    </location>
</feature>
<evidence type="ECO:0000256" key="1">
    <source>
        <dbReference type="SAM" id="MobiDB-lite"/>
    </source>
</evidence>
<feature type="region of interest" description="Disordered" evidence="1">
    <location>
        <begin position="1"/>
        <end position="34"/>
    </location>
</feature>
<reference evidence="2 3" key="1">
    <citation type="journal article" date="2017" name="Int. J. Syst. Evol. Microbiol.">
        <title>Solibacillus kalamii sp. nov., isolated from a high-efficiency particulate arrestance filter system used in the International Space Station.</title>
        <authorList>
            <person name="Checinska Sielaff A."/>
            <person name="Kumar R.M."/>
            <person name="Pal D."/>
            <person name="Mayilraj S."/>
            <person name="Venkateswaran K."/>
        </authorList>
    </citation>
    <scope>NUCLEOTIDE SEQUENCE [LARGE SCALE GENOMIC DNA]</scope>
    <source>
        <strain evidence="2 3">ISSFR-015</strain>
    </source>
</reference>
<comment type="caution">
    <text evidence="2">The sequence shown here is derived from an EMBL/GenBank/DDBJ whole genome shotgun (WGS) entry which is preliminary data.</text>
</comment>
<evidence type="ECO:0000313" key="2">
    <source>
        <dbReference type="EMBL" id="OUZ38385.1"/>
    </source>
</evidence>